<dbReference type="EMBL" id="GGEC01089861">
    <property type="protein sequence ID" value="MBX70345.1"/>
    <property type="molecule type" value="Transcribed_RNA"/>
</dbReference>
<accession>A0A2P2QTR8</accession>
<sequence length="44" mass="5182">MGRKQVSLLTANRLTRFKHTTLSYLKPKNIAENIFTVYMIQVKK</sequence>
<name>A0A2P2QTR8_RHIMU</name>
<organism evidence="1">
    <name type="scientific">Rhizophora mucronata</name>
    <name type="common">Asiatic mangrove</name>
    <dbReference type="NCBI Taxonomy" id="61149"/>
    <lineage>
        <taxon>Eukaryota</taxon>
        <taxon>Viridiplantae</taxon>
        <taxon>Streptophyta</taxon>
        <taxon>Embryophyta</taxon>
        <taxon>Tracheophyta</taxon>
        <taxon>Spermatophyta</taxon>
        <taxon>Magnoliopsida</taxon>
        <taxon>eudicotyledons</taxon>
        <taxon>Gunneridae</taxon>
        <taxon>Pentapetalae</taxon>
        <taxon>rosids</taxon>
        <taxon>fabids</taxon>
        <taxon>Malpighiales</taxon>
        <taxon>Rhizophoraceae</taxon>
        <taxon>Rhizophora</taxon>
    </lineage>
</organism>
<protein>
    <submittedName>
        <fullName evidence="1">Uncharacterized protein</fullName>
    </submittedName>
</protein>
<proteinExistence type="predicted"/>
<reference evidence="1" key="1">
    <citation type="submission" date="2018-02" db="EMBL/GenBank/DDBJ databases">
        <title>Rhizophora mucronata_Transcriptome.</title>
        <authorList>
            <person name="Meera S.P."/>
            <person name="Sreeshan A."/>
            <person name="Augustine A."/>
        </authorList>
    </citation>
    <scope>NUCLEOTIDE SEQUENCE</scope>
    <source>
        <tissue evidence="1">Leaf</tissue>
    </source>
</reference>
<dbReference type="AlphaFoldDB" id="A0A2P2QTR8"/>
<evidence type="ECO:0000313" key="1">
    <source>
        <dbReference type="EMBL" id="MBX70345.1"/>
    </source>
</evidence>